<protein>
    <recommendedName>
        <fullName evidence="5">Segregation and condensation protein B</fullName>
    </recommendedName>
</protein>
<dbReference type="PANTHER" id="PTHR34298">
    <property type="entry name" value="SEGREGATION AND CONDENSATION PROTEIN B"/>
    <property type="match status" value="1"/>
</dbReference>
<gene>
    <name evidence="5 6" type="primary">scpB</name>
    <name evidence="6" type="ORF">CWR48_08655</name>
</gene>
<comment type="similarity">
    <text evidence="5">Belongs to the ScpB family.</text>
</comment>
<evidence type="ECO:0000313" key="6">
    <source>
        <dbReference type="EMBL" id="RDW19110.1"/>
    </source>
</evidence>
<keyword evidence="2 5" id="KW-0132">Cell division</keyword>
<dbReference type="InterPro" id="IPR036390">
    <property type="entry name" value="WH_DNA-bd_sf"/>
</dbReference>
<evidence type="ECO:0000256" key="2">
    <source>
        <dbReference type="ARBA" id="ARBA00022618"/>
    </source>
</evidence>
<dbReference type="HAMAP" id="MF_01804">
    <property type="entry name" value="ScpB"/>
    <property type="match status" value="1"/>
</dbReference>
<dbReference type="GO" id="GO:0051304">
    <property type="term" value="P:chromosome separation"/>
    <property type="evidence" value="ECO:0007669"/>
    <property type="project" value="InterPro"/>
</dbReference>
<organism evidence="6 7">
    <name type="scientific">Oceanobacillus arenosus</name>
    <dbReference type="NCBI Taxonomy" id="1229153"/>
    <lineage>
        <taxon>Bacteria</taxon>
        <taxon>Bacillati</taxon>
        <taxon>Bacillota</taxon>
        <taxon>Bacilli</taxon>
        <taxon>Bacillales</taxon>
        <taxon>Bacillaceae</taxon>
        <taxon>Oceanobacillus</taxon>
    </lineage>
</organism>
<dbReference type="InterPro" id="IPR036388">
    <property type="entry name" value="WH-like_DNA-bd_sf"/>
</dbReference>
<evidence type="ECO:0000256" key="4">
    <source>
        <dbReference type="ARBA" id="ARBA00023306"/>
    </source>
</evidence>
<dbReference type="GO" id="GO:0005737">
    <property type="term" value="C:cytoplasm"/>
    <property type="evidence" value="ECO:0007669"/>
    <property type="project" value="UniProtKB-SubCell"/>
</dbReference>
<dbReference type="GO" id="GO:0006260">
    <property type="term" value="P:DNA replication"/>
    <property type="evidence" value="ECO:0007669"/>
    <property type="project" value="UniProtKB-UniRule"/>
</dbReference>
<dbReference type="PANTHER" id="PTHR34298:SF2">
    <property type="entry name" value="SEGREGATION AND CONDENSATION PROTEIN B"/>
    <property type="match status" value="1"/>
</dbReference>
<keyword evidence="4 5" id="KW-0131">Cell cycle</keyword>
<dbReference type="Pfam" id="PF04079">
    <property type="entry name" value="SMC_ScpB"/>
    <property type="match status" value="1"/>
</dbReference>
<dbReference type="NCBIfam" id="TIGR00281">
    <property type="entry name" value="SMC-Scp complex subunit ScpB"/>
    <property type="match status" value="1"/>
</dbReference>
<comment type="function">
    <text evidence="5">Participates in chromosomal partition during cell division. May act via the formation of a condensin-like complex containing Smc and ScpA that pull DNA away from mid-cell into both cell halves.</text>
</comment>
<evidence type="ECO:0000313" key="7">
    <source>
        <dbReference type="Proteomes" id="UP000257143"/>
    </source>
</evidence>
<name>A0A3D8PSI0_9BACI</name>
<keyword evidence="3 5" id="KW-0159">Chromosome partition</keyword>
<dbReference type="SUPFAM" id="SSF46785">
    <property type="entry name" value="Winged helix' DNA-binding domain"/>
    <property type="match status" value="2"/>
</dbReference>
<proteinExistence type="inferred from homology"/>
<dbReference type="PIRSF" id="PIRSF019345">
    <property type="entry name" value="ScpB"/>
    <property type="match status" value="1"/>
</dbReference>
<dbReference type="Gene3D" id="1.10.10.10">
    <property type="entry name" value="Winged helix-like DNA-binding domain superfamily/Winged helix DNA-binding domain"/>
    <property type="match status" value="2"/>
</dbReference>
<comment type="subunit">
    <text evidence="5">Homodimer. Homodimerization may be required to stabilize the binding of ScpA to the Smc head domains. Component of a cohesin-like complex composed of ScpA, ScpB and the Smc homodimer, in which ScpA and ScpB bind to the head domain of Smc. The presence of the three proteins is required for the association of the complex with DNA.</text>
</comment>
<dbReference type="AlphaFoldDB" id="A0A3D8PSI0"/>
<keyword evidence="1 5" id="KW-0963">Cytoplasm</keyword>
<dbReference type="InterPro" id="IPR005234">
    <property type="entry name" value="ScpB_csome_segregation"/>
</dbReference>
<dbReference type="OrthoDB" id="9806226at2"/>
<evidence type="ECO:0000256" key="1">
    <source>
        <dbReference type="ARBA" id="ARBA00022490"/>
    </source>
</evidence>
<dbReference type="RefSeq" id="WP_115772845.1">
    <property type="nucleotide sequence ID" value="NZ_PIOC01000014.1"/>
</dbReference>
<accession>A0A3D8PSI0</accession>
<dbReference type="EMBL" id="PIOC01000014">
    <property type="protein sequence ID" value="RDW19110.1"/>
    <property type="molecule type" value="Genomic_DNA"/>
</dbReference>
<reference evidence="7" key="1">
    <citation type="submission" date="2017-11" db="EMBL/GenBank/DDBJ databases">
        <authorList>
            <person name="Zhu W."/>
        </authorList>
    </citation>
    <scope>NUCLEOTIDE SEQUENCE [LARGE SCALE GENOMIC DNA]</scope>
    <source>
        <strain evidence="7">CAU 1183</strain>
    </source>
</reference>
<comment type="caution">
    <text evidence="6">The sequence shown here is derived from an EMBL/GenBank/DDBJ whole genome shotgun (WGS) entry which is preliminary data.</text>
</comment>
<evidence type="ECO:0000256" key="3">
    <source>
        <dbReference type="ARBA" id="ARBA00022829"/>
    </source>
</evidence>
<dbReference type="GO" id="GO:0051301">
    <property type="term" value="P:cell division"/>
    <property type="evidence" value="ECO:0007669"/>
    <property type="project" value="UniProtKB-KW"/>
</dbReference>
<evidence type="ECO:0000256" key="5">
    <source>
        <dbReference type="HAMAP-Rule" id="MF_01804"/>
    </source>
</evidence>
<comment type="subcellular location">
    <subcellularLocation>
        <location evidence="5">Cytoplasm</location>
    </subcellularLocation>
    <text evidence="5">Associated with two foci at the outer edges of the nucleoid region in young cells, and at four foci within both cell halves in older cells.</text>
</comment>
<keyword evidence="7" id="KW-1185">Reference proteome</keyword>
<sequence>MEIGEVKAIIEGLLFASGDEGIAIKQLSKIIEIQESAVIHILEELKYDYEHANRGMMIMQSHDVFHLTTKPEHSNYFKKLLDIPKQSRMSQAALETLAIIAYRQPITKTEMEEIRGVNSDRAVQTLLARSLIEELGRKDAVGKPILYGTSKDFLTYFGLTSLDELPVLPETANTEEMTQEADLFFERFGDELDLSDDQETE</sequence>
<dbReference type="Proteomes" id="UP000257143">
    <property type="component" value="Unassembled WGS sequence"/>
</dbReference>